<evidence type="ECO:0000313" key="4">
    <source>
        <dbReference type="Proteomes" id="UP000615613"/>
    </source>
</evidence>
<reference evidence="3" key="2">
    <citation type="submission" date="2021-06" db="EMBL/GenBank/DDBJ databases">
        <title>Updating the genus Pseudomonas: Description of 43 new species and partition of the Pseudomonas putida group.</title>
        <authorList>
            <person name="Girard L."/>
            <person name="Lood C."/>
            <person name="Vandamme P."/>
            <person name="Rokni-Zadeh H."/>
            <person name="van Noort V."/>
            <person name="Hofte M."/>
            <person name="Lavigne R."/>
            <person name="De Mot R."/>
        </authorList>
    </citation>
    <scope>NUCLEOTIDE SEQUENCE</scope>
    <source>
        <strain evidence="3">SWRI145</strain>
    </source>
</reference>
<dbReference type="EMBL" id="JABWQF010000007">
    <property type="protein sequence ID" value="MBC3292596.1"/>
    <property type="molecule type" value="Genomic_DNA"/>
</dbReference>
<dbReference type="KEGG" id="ptrt:HU722_0017675"/>
<organism evidence="2">
    <name type="scientific">Pseudomonas tritici</name>
    <dbReference type="NCBI Taxonomy" id="2745518"/>
    <lineage>
        <taxon>Bacteria</taxon>
        <taxon>Pseudomonadati</taxon>
        <taxon>Pseudomonadota</taxon>
        <taxon>Gammaproteobacteria</taxon>
        <taxon>Pseudomonadales</taxon>
        <taxon>Pseudomonadaceae</taxon>
        <taxon>Pseudomonas</taxon>
    </lineage>
</organism>
<reference evidence="2" key="1">
    <citation type="journal article" date="2020" name="Microorganisms">
        <title>Reliable Identification of Environmental Pseudomonas Isolates Using the rpoD Gene.</title>
        <authorList>
            <consortium name="The Broad Institute Genome Sequencing Platform"/>
            <person name="Girard L."/>
            <person name="Lood C."/>
            <person name="Rokni-Zadeh H."/>
            <person name="van Noort V."/>
            <person name="Lavigne R."/>
            <person name="De Mot R."/>
        </authorList>
    </citation>
    <scope>NUCLEOTIDE SEQUENCE [LARGE SCALE GENOMIC DNA]</scope>
    <source>
        <strain evidence="2">SWRI145</strain>
    </source>
</reference>
<sequence>MTPVNCLASILLAMVVSTGGTWRVQDWRYGEKLAGIGEAQALAITEAGNVARKEEQRRQAQVNKEASDAREQNNVR</sequence>
<protein>
    <submittedName>
        <fullName evidence="2">Uncharacterized protein</fullName>
    </submittedName>
</protein>
<accession>A0A8H9YPX9</accession>
<dbReference type="RefSeq" id="WP_175405789.1">
    <property type="nucleotide sequence ID" value="NZ_CP077084.1"/>
</dbReference>
<dbReference type="Proteomes" id="UP000615613">
    <property type="component" value="Chromosome"/>
</dbReference>
<dbReference type="AlphaFoldDB" id="A0A8H9YPX9"/>
<gene>
    <name evidence="3" type="ORF">HU722_0017675</name>
    <name evidence="2" type="ORF">HU722_13815</name>
</gene>
<name>A0A8H9YPX9_9PSED</name>
<proteinExistence type="predicted"/>
<evidence type="ECO:0000256" key="1">
    <source>
        <dbReference type="SAM" id="MobiDB-lite"/>
    </source>
</evidence>
<feature type="region of interest" description="Disordered" evidence="1">
    <location>
        <begin position="54"/>
        <end position="76"/>
    </location>
</feature>
<dbReference type="EMBL" id="CP077084">
    <property type="protein sequence ID" value="QXH86732.1"/>
    <property type="molecule type" value="Genomic_DNA"/>
</dbReference>
<feature type="compositionally biased region" description="Basic and acidic residues" evidence="1">
    <location>
        <begin position="65"/>
        <end position="76"/>
    </location>
</feature>
<evidence type="ECO:0000313" key="2">
    <source>
        <dbReference type="EMBL" id="MBC3292596.1"/>
    </source>
</evidence>
<keyword evidence="4" id="KW-1185">Reference proteome</keyword>
<evidence type="ECO:0000313" key="3">
    <source>
        <dbReference type="EMBL" id="QXH86732.1"/>
    </source>
</evidence>